<dbReference type="RefSeq" id="WP_181320694.1">
    <property type="nucleotide sequence ID" value="NZ_PYAX01000019.1"/>
</dbReference>
<dbReference type="SUPFAM" id="SSF52096">
    <property type="entry name" value="ClpP/crotonase"/>
    <property type="match status" value="1"/>
</dbReference>
<feature type="non-terminal residue" evidence="2">
    <location>
        <position position="1"/>
    </location>
</feature>
<sequence>AAEHGLVDDVIDPADTRAAIARGLNALRDKRIEPPRRKHGNTPL</sequence>
<protein>
    <recommendedName>
        <fullName evidence="1">Acetyl-coenzyme A carboxylase carboxyl transferase subunit beta domain-containing protein</fullName>
    </recommendedName>
</protein>
<dbReference type="EMBL" id="PYAX01000019">
    <property type="protein sequence ID" value="PSL51571.1"/>
    <property type="molecule type" value="Genomic_DNA"/>
</dbReference>
<evidence type="ECO:0000313" key="3">
    <source>
        <dbReference type="Proteomes" id="UP000241118"/>
    </source>
</evidence>
<name>A0A2P8HZE0_SACCR</name>
<accession>A0A2P8HZE0</accession>
<gene>
    <name evidence="2" type="ORF">B0I31_1191</name>
</gene>
<dbReference type="Gene3D" id="3.90.226.10">
    <property type="entry name" value="2-enoyl-CoA Hydratase, Chain A, domain 1"/>
    <property type="match status" value="1"/>
</dbReference>
<dbReference type="AlphaFoldDB" id="A0A2P8HZE0"/>
<dbReference type="Pfam" id="PF01039">
    <property type="entry name" value="Carboxyl_trans"/>
    <property type="match status" value="1"/>
</dbReference>
<dbReference type="InterPro" id="IPR034733">
    <property type="entry name" value="AcCoA_carboxyl_beta"/>
</dbReference>
<reference evidence="2 3" key="1">
    <citation type="submission" date="2018-03" db="EMBL/GenBank/DDBJ databases">
        <title>Genomic Encyclopedia of Type Strains, Phase III (KMG-III): the genomes of soil and plant-associated and newly described type strains.</title>
        <authorList>
            <person name="Whitman W."/>
        </authorList>
    </citation>
    <scope>NUCLEOTIDE SEQUENCE [LARGE SCALE GENOMIC DNA]</scope>
    <source>
        <strain evidence="2 3">CGMCC 4.7097</strain>
    </source>
</reference>
<evidence type="ECO:0000313" key="2">
    <source>
        <dbReference type="EMBL" id="PSL51571.1"/>
    </source>
</evidence>
<keyword evidence="3" id="KW-1185">Reference proteome</keyword>
<proteinExistence type="predicted"/>
<organism evidence="2 3">
    <name type="scientific">Saccharothrix carnea</name>
    <dbReference type="NCBI Taxonomy" id="1280637"/>
    <lineage>
        <taxon>Bacteria</taxon>
        <taxon>Bacillati</taxon>
        <taxon>Actinomycetota</taxon>
        <taxon>Actinomycetes</taxon>
        <taxon>Pseudonocardiales</taxon>
        <taxon>Pseudonocardiaceae</taxon>
        <taxon>Saccharothrix</taxon>
    </lineage>
</organism>
<feature type="domain" description="Acetyl-coenzyme A carboxylase carboxyl transferase subunit beta" evidence="1">
    <location>
        <begin position="1"/>
        <end position="41"/>
    </location>
</feature>
<dbReference type="InterPro" id="IPR029045">
    <property type="entry name" value="ClpP/crotonase-like_dom_sf"/>
</dbReference>
<comment type="caution">
    <text evidence="2">The sequence shown here is derived from an EMBL/GenBank/DDBJ whole genome shotgun (WGS) entry which is preliminary data.</text>
</comment>
<dbReference type="Proteomes" id="UP000241118">
    <property type="component" value="Unassembled WGS sequence"/>
</dbReference>
<evidence type="ECO:0000259" key="1">
    <source>
        <dbReference type="Pfam" id="PF01039"/>
    </source>
</evidence>